<reference evidence="1 2" key="1">
    <citation type="journal article" date="2014" name="Genome Announc.">
        <title>Draft Genome Sequences of Two Vibrionaceae Species, Vibrio ponticus C121 and Photobacterium aphoticum C119, Isolated as Coral Reef Microbiota.</title>
        <authorList>
            <person name="Al-saari N."/>
            <person name="Meirelles P.M."/>
            <person name="Mino S."/>
            <person name="Suda W."/>
            <person name="Oshima K."/>
            <person name="Hattori M."/>
            <person name="Ohkuma M."/>
            <person name="Thompson F.L."/>
            <person name="Gomez-Gil B."/>
            <person name="Sawabe T."/>
            <person name="Sawabe T."/>
        </authorList>
    </citation>
    <scope>NUCLEOTIDE SEQUENCE [LARGE SCALE GENOMIC DNA]</scope>
    <source>
        <strain evidence="1 2">JCM 19237</strain>
    </source>
</reference>
<comment type="caution">
    <text evidence="1">The sequence shown here is derived from an EMBL/GenBank/DDBJ whole genome shotgun (WGS) entry which is preliminary data.</text>
</comment>
<name>A0A090QXL1_9GAMM</name>
<dbReference type="AlphaFoldDB" id="A0A090QXL1"/>
<proteinExistence type="predicted"/>
<gene>
    <name evidence="1" type="ORF">JCM19237_315</name>
</gene>
<evidence type="ECO:0000313" key="1">
    <source>
        <dbReference type="EMBL" id="GAL07935.1"/>
    </source>
</evidence>
<dbReference type="STRING" id="754436.JCM19237_315"/>
<accession>A0A090QXL1</accession>
<dbReference type="Proteomes" id="UP000029227">
    <property type="component" value="Unassembled WGS sequence"/>
</dbReference>
<protein>
    <submittedName>
        <fullName evidence="1">Uncharacterized protein</fullName>
    </submittedName>
</protein>
<evidence type="ECO:0000313" key="2">
    <source>
        <dbReference type="Proteomes" id="UP000029227"/>
    </source>
</evidence>
<organism evidence="1 2">
    <name type="scientific">Photobacterium aphoticum</name>
    <dbReference type="NCBI Taxonomy" id="754436"/>
    <lineage>
        <taxon>Bacteria</taxon>
        <taxon>Pseudomonadati</taxon>
        <taxon>Pseudomonadota</taxon>
        <taxon>Gammaproteobacteria</taxon>
        <taxon>Vibrionales</taxon>
        <taxon>Vibrionaceae</taxon>
        <taxon>Photobacterium</taxon>
    </lineage>
</organism>
<sequence length="143" mass="16043">MFSAVVVCWTGYQHIAVMTSNYDEILSETQSNEMNIVERLHKANVSKVAVRACNDHIGIVNTLIAAGFDVTAFNPNEEATRPEFANRAAQTWFELTGNNFDDRPSVSVLRQSQSTGLWRLNNSCKRNNDIWVSIIQHRAQASA</sequence>
<dbReference type="EMBL" id="BBMN01000020">
    <property type="protein sequence ID" value="GAL07935.1"/>
    <property type="molecule type" value="Genomic_DNA"/>
</dbReference>